<evidence type="ECO:0000313" key="3">
    <source>
        <dbReference type="EMBL" id="KFI73223.1"/>
    </source>
</evidence>
<dbReference type="InterPro" id="IPR025605">
    <property type="entry name" value="OST-HTH/LOTUS_dom"/>
</dbReference>
<dbReference type="CDD" id="cd10146">
    <property type="entry name" value="LabA_like_C"/>
    <property type="match status" value="1"/>
</dbReference>
<dbReference type="Pfam" id="PF01936">
    <property type="entry name" value="NYN"/>
    <property type="match status" value="1"/>
</dbReference>
<proteinExistence type="predicted"/>
<organism evidence="3 4">
    <name type="scientific">Bifidobacterium minimum</name>
    <dbReference type="NCBI Taxonomy" id="1693"/>
    <lineage>
        <taxon>Bacteria</taxon>
        <taxon>Bacillati</taxon>
        <taxon>Actinomycetota</taxon>
        <taxon>Actinomycetes</taxon>
        <taxon>Bifidobacteriales</taxon>
        <taxon>Bifidobacteriaceae</taxon>
        <taxon>Bifidobacterium</taxon>
    </lineage>
</organism>
<name>A0A087BQC3_9BIFI</name>
<dbReference type="EMBL" id="JGZD01000007">
    <property type="protein sequence ID" value="KFI73223.1"/>
    <property type="molecule type" value="Genomic_DNA"/>
</dbReference>
<evidence type="ECO:0000256" key="1">
    <source>
        <dbReference type="SAM" id="MobiDB-lite"/>
    </source>
</evidence>
<dbReference type="InterPro" id="IPR021139">
    <property type="entry name" value="NYN"/>
</dbReference>
<keyword evidence="4" id="KW-1185">Reference proteome</keyword>
<accession>A0A087BQC3</accession>
<dbReference type="Proteomes" id="UP000029014">
    <property type="component" value="Unassembled WGS sequence"/>
</dbReference>
<feature type="domain" description="HTH OST-type" evidence="2">
    <location>
        <begin position="284"/>
        <end position="362"/>
    </location>
</feature>
<dbReference type="RefSeq" id="WP_051126345.1">
    <property type="nucleotide sequence ID" value="NZ_JGZD01000007.1"/>
</dbReference>
<dbReference type="AlphaFoldDB" id="A0A087BQC3"/>
<feature type="region of interest" description="Disordered" evidence="1">
    <location>
        <begin position="183"/>
        <end position="282"/>
    </location>
</feature>
<dbReference type="eggNOG" id="COG1432">
    <property type="taxonomic scope" value="Bacteria"/>
</dbReference>
<feature type="compositionally biased region" description="Basic and acidic residues" evidence="1">
    <location>
        <begin position="195"/>
        <end position="211"/>
    </location>
</feature>
<feature type="compositionally biased region" description="Basic and acidic residues" evidence="1">
    <location>
        <begin position="219"/>
        <end position="233"/>
    </location>
</feature>
<protein>
    <recommendedName>
        <fullName evidence="2">HTH OST-type domain-containing protein</fullName>
    </recommendedName>
</protein>
<comment type="caution">
    <text evidence="3">The sequence shown here is derived from an EMBL/GenBank/DDBJ whole genome shotgun (WGS) entry which is preliminary data.</text>
</comment>
<dbReference type="Pfam" id="PF12872">
    <property type="entry name" value="OST-HTH"/>
    <property type="match status" value="1"/>
</dbReference>
<reference evidence="3 4" key="1">
    <citation type="submission" date="2014-03" db="EMBL/GenBank/DDBJ databases">
        <title>Genomics of Bifidobacteria.</title>
        <authorList>
            <person name="Ventura M."/>
            <person name="Milani C."/>
            <person name="Lugli G.A."/>
        </authorList>
    </citation>
    <scope>NUCLEOTIDE SEQUENCE [LARGE SCALE GENOMIC DNA]</scope>
    <source>
        <strain evidence="3 4">LMG 11592</strain>
    </source>
</reference>
<dbReference type="STRING" id="1693.BMIN_0666"/>
<dbReference type="InterPro" id="IPR041966">
    <property type="entry name" value="LOTUS-like"/>
</dbReference>
<dbReference type="PANTHER" id="PTHR35811">
    <property type="entry name" value="SLR1870 PROTEIN"/>
    <property type="match status" value="1"/>
</dbReference>
<dbReference type="Gene3D" id="3.40.50.1010">
    <property type="entry name" value="5'-nuclease"/>
    <property type="match status" value="1"/>
</dbReference>
<dbReference type="CDD" id="cd11297">
    <property type="entry name" value="PIN_LabA-like_N_1"/>
    <property type="match status" value="1"/>
</dbReference>
<gene>
    <name evidence="3" type="ORF">BMIN_0666</name>
</gene>
<evidence type="ECO:0000259" key="2">
    <source>
        <dbReference type="PROSITE" id="PS51644"/>
    </source>
</evidence>
<sequence>MTTSASSSAVSVESSVSPADDDRVAVYIDFDNILISRRNQAQEHQGMDPSIDLDAIIDFCSSFGIVATSRAYGDWSRTETWPYRQRLLSRAVDTIQMFTTSGKVKNAADIRLAIDVIEDLYLLHDITDVVIVAGDSDYIPLAQRVRRMGRKVIGIGVAGSISRLLAAACDEFYDYDELPGLYTDGGEDEETAADENDKAGCVDHDLRRSDHAGMTGKSAETKHPTAETTDSHVSRRNGPKPSPASDEAGKTSGTGAVSAARDAASRNATPKKVPDDNGNTALVSKSRATQLLLRALTYFTSKTEEEWHNASKVKNQILRMEPAFQESALGYSTFTKFVESRQGQVEIRRNGNITELRLRDRRR</sequence>
<dbReference type="Gene3D" id="3.30.420.610">
    <property type="entry name" value="LOTUS domain-like"/>
    <property type="match status" value="1"/>
</dbReference>
<evidence type="ECO:0000313" key="4">
    <source>
        <dbReference type="Proteomes" id="UP000029014"/>
    </source>
</evidence>
<dbReference type="PROSITE" id="PS51644">
    <property type="entry name" value="HTH_OST"/>
    <property type="match status" value="1"/>
</dbReference>
<dbReference type="PANTHER" id="PTHR35811:SF1">
    <property type="entry name" value="HTH OST-TYPE DOMAIN-CONTAINING PROTEIN"/>
    <property type="match status" value="1"/>
</dbReference>
<dbReference type="GO" id="GO:0004540">
    <property type="term" value="F:RNA nuclease activity"/>
    <property type="evidence" value="ECO:0007669"/>
    <property type="project" value="InterPro"/>
</dbReference>
<feature type="compositionally biased region" description="Acidic residues" evidence="1">
    <location>
        <begin position="185"/>
        <end position="194"/>
    </location>
</feature>